<proteinExistence type="inferred from homology"/>
<organism evidence="15 16">
    <name type="scientific">Biformimicrobium ophioploci</name>
    <dbReference type="NCBI Taxonomy" id="3036711"/>
    <lineage>
        <taxon>Bacteria</taxon>
        <taxon>Pseudomonadati</taxon>
        <taxon>Pseudomonadota</taxon>
        <taxon>Gammaproteobacteria</taxon>
        <taxon>Cellvibrionales</taxon>
        <taxon>Microbulbiferaceae</taxon>
        <taxon>Biformimicrobium</taxon>
    </lineage>
</organism>
<dbReference type="PANTHER" id="PTHR32552:SF81">
    <property type="entry name" value="TONB-DEPENDENT OUTER MEMBRANE RECEPTOR"/>
    <property type="match status" value="1"/>
</dbReference>
<keyword evidence="8 12" id="KW-0798">TonB box</keyword>
<keyword evidence="9 11" id="KW-0472">Membrane</keyword>
<protein>
    <submittedName>
        <fullName evidence="15">TonB-dependent receptor</fullName>
    </submittedName>
</protein>
<dbReference type="Pfam" id="PF00593">
    <property type="entry name" value="TonB_dep_Rec_b-barrel"/>
    <property type="match status" value="1"/>
</dbReference>
<keyword evidence="4" id="KW-0410">Iron transport</keyword>
<comment type="caution">
    <text evidence="15">The sequence shown here is derived from an EMBL/GenBank/DDBJ whole genome shotgun (WGS) entry which is preliminary data.</text>
</comment>
<keyword evidence="3 11" id="KW-1134">Transmembrane beta strand</keyword>
<dbReference type="EMBL" id="BSYJ01000006">
    <property type="protein sequence ID" value="GMG88373.1"/>
    <property type="molecule type" value="Genomic_DNA"/>
</dbReference>
<dbReference type="PANTHER" id="PTHR32552">
    <property type="entry name" value="FERRICHROME IRON RECEPTOR-RELATED"/>
    <property type="match status" value="1"/>
</dbReference>
<comment type="similarity">
    <text evidence="11 12">Belongs to the TonB-dependent receptor family.</text>
</comment>
<evidence type="ECO:0000256" key="2">
    <source>
        <dbReference type="ARBA" id="ARBA00022448"/>
    </source>
</evidence>
<evidence type="ECO:0000256" key="4">
    <source>
        <dbReference type="ARBA" id="ARBA00022496"/>
    </source>
</evidence>
<reference evidence="15 16" key="1">
    <citation type="submission" date="2023-04" db="EMBL/GenBank/DDBJ databases">
        <title>Marinobulbifer ophiurae gen. nov., sp. Nov., isolate from tissue of brittle star Ophioplocus japonicus.</title>
        <authorList>
            <person name="Kawano K."/>
            <person name="Sawayama S."/>
            <person name="Nakagawa S."/>
        </authorList>
    </citation>
    <scope>NUCLEOTIDE SEQUENCE [LARGE SCALE GENOMIC DNA]</scope>
    <source>
        <strain evidence="15 16">NKW57</strain>
    </source>
</reference>
<dbReference type="Gene3D" id="2.40.170.20">
    <property type="entry name" value="TonB-dependent receptor, beta-barrel domain"/>
    <property type="match status" value="2"/>
</dbReference>
<evidence type="ECO:0000313" key="16">
    <source>
        <dbReference type="Proteomes" id="UP001224392"/>
    </source>
</evidence>
<dbReference type="SUPFAM" id="SSF56935">
    <property type="entry name" value="Porins"/>
    <property type="match status" value="1"/>
</dbReference>
<dbReference type="Pfam" id="PF07715">
    <property type="entry name" value="Plug"/>
    <property type="match status" value="1"/>
</dbReference>
<keyword evidence="15" id="KW-0675">Receptor</keyword>
<dbReference type="InterPro" id="IPR036942">
    <property type="entry name" value="Beta-barrel_TonB_sf"/>
</dbReference>
<evidence type="ECO:0000256" key="10">
    <source>
        <dbReference type="ARBA" id="ARBA00023237"/>
    </source>
</evidence>
<evidence type="ECO:0000313" key="15">
    <source>
        <dbReference type="EMBL" id="GMG88373.1"/>
    </source>
</evidence>
<name>A0ABQ6M221_9GAMM</name>
<comment type="subcellular location">
    <subcellularLocation>
        <location evidence="1 11">Cell outer membrane</location>
        <topology evidence="1 11">Multi-pass membrane protein</topology>
    </subcellularLocation>
</comment>
<dbReference type="Proteomes" id="UP001224392">
    <property type="component" value="Unassembled WGS sequence"/>
</dbReference>
<dbReference type="CDD" id="cd01347">
    <property type="entry name" value="ligand_gated_channel"/>
    <property type="match status" value="1"/>
</dbReference>
<keyword evidence="2 11" id="KW-0813">Transport</keyword>
<sequence length="756" mass="82448">MIVAGAVSAVPSVSFAQDEVIGLEEITVTARKRAESLQDVALSVTAISAQLDNAAVKSLQDVNNYAPNVNFDFGPASANGAVISIRGISHQDPDKSMEAPVGVILDGVFMGTTAGQLMDSFDLERIEVLRGPQGTLYGKNTTGGALNVVRSKPTKELGSKIQVNMGDFGLLETKAVVNTPLSEIGGLKLSVNKVQSDGYIKNTTTGKDAGGKDSLQLGAAVAFDVSENFDILLSYDRIDDDSERGAFANFNADDSLACLVSVGGLVIPGIVNIPADPTNPPLGSGCMSLDQGSDEDHVSTNGPNEGAIQNDLIALTMNWAVGDWQLTSVTAHQDREEEYDYEWDSSAVSLLNVKGGHEYTQFSQELRINGQFNEDVNLTAGVYYFESDARQHQVSYDMWYYIFADVPGLNALPHGDISANLDGFVTSEASAVFASMDWALTDDLSLNLGGRYTWEEKTFEGGAGGWDSQLFGANIIPPGPTRKLKDDWKEFSPKVALQYNISDDVMTFASFAKGFKSGGFFARTQNVEAIASFDPEYVDTFEVGMKSEWMDNRVRFNATAFMTDYTDKQEEILVPAEGGQVNTIVRNAGDVEISGLELEMQAAITSELSFYMMAGLLDAEYKEFFADVDGEVFPGEGSIPTDNTYLSLRNTPDTTIGAGFDYYRQTTLGEFSINYSYRWSDEYESEFFNDPRGHVDAMGMHNASVNLTIDENYRVSLYGRNLTDERYARLVKIGGLSQMGMYNPPRTYGVQFTAEF</sequence>
<evidence type="ECO:0000256" key="8">
    <source>
        <dbReference type="ARBA" id="ARBA00023077"/>
    </source>
</evidence>
<keyword evidence="10 11" id="KW-0998">Cell outer membrane</keyword>
<evidence type="ECO:0000256" key="5">
    <source>
        <dbReference type="ARBA" id="ARBA00022692"/>
    </source>
</evidence>
<evidence type="ECO:0000256" key="1">
    <source>
        <dbReference type="ARBA" id="ARBA00004571"/>
    </source>
</evidence>
<evidence type="ECO:0000259" key="14">
    <source>
        <dbReference type="Pfam" id="PF07715"/>
    </source>
</evidence>
<keyword evidence="16" id="KW-1185">Reference proteome</keyword>
<keyword evidence="6" id="KW-0408">Iron</keyword>
<keyword evidence="5 11" id="KW-0812">Transmembrane</keyword>
<feature type="domain" description="TonB-dependent receptor-like beta-barrel" evidence="13">
    <location>
        <begin position="300"/>
        <end position="722"/>
    </location>
</feature>
<dbReference type="InterPro" id="IPR039426">
    <property type="entry name" value="TonB-dep_rcpt-like"/>
</dbReference>
<dbReference type="InterPro" id="IPR012910">
    <property type="entry name" value="Plug_dom"/>
</dbReference>
<evidence type="ECO:0000256" key="12">
    <source>
        <dbReference type="RuleBase" id="RU003357"/>
    </source>
</evidence>
<dbReference type="PROSITE" id="PS52016">
    <property type="entry name" value="TONB_DEPENDENT_REC_3"/>
    <property type="match status" value="1"/>
</dbReference>
<evidence type="ECO:0000256" key="6">
    <source>
        <dbReference type="ARBA" id="ARBA00023004"/>
    </source>
</evidence>
<evidence type="ECO:0000256" key="9">
    <source>
        <dbReference type="ARBA" id="ARBA00023136"/>
    </source>
</evidence>
<evidence type="ECO:0000259" key="13">
    <source>
        <dbReference type="Pfam" id="PF00593"/>
    </source>
</evidence>
<evidence type="ECO:0000256" key="7">
    <source>
        <dbReference type="ARBA" id="ARBA00023065"/>
    </source>
</evidence>
<accession>A0ABQ6M221</accession>
<gene>
    <name evidence="15" type="ORF">MNKW57_26940</name>
</gene>
<keyword evidence="7" id="KW-0406">Ion transport</keyword>
<evidence type="ECO:0000256" key="3">
    <source>
        <dbReference type="ARBA" id="ARBA00022452"/>
    </source>
</evidence>
<evidence type="ECO:0000256" key="11">
    <source>
        <dbReference type="PROSITE-ProRule" id="PRU01360"/>
    </source>
</evidence>
<dbReference type="InterPro" id="IPR000531">
    <property type="entry name" value="Beta-barrel_TonB"/>
</dbReference>
<feature type="domain" description="TonB-dependent receptor plug" evidence="14">
    <location>
        <begin position="37"/>
        <end position="145"/>
    </location>
</feature>